<dbReference type="PANTHER" id="PTHR35369">
    <property type="entry name" value="BLR3025 PROTEIN-RELATED"/>
    <property type="match status" value="1"/>
</dbReference>
<keyword evidence="3" id="KW-1185">Reference proteome</keyword>
<dbReference type="GO" id="GO:0006281">
    <property type="term" value="P:DNA repair"/>
    <property type="evidence" value="ECO:0007669"/>
    <property type="project" value="TreeGrafter"/>
</dbReference>
<name>A1VWD1_POLNA</name>
<gene>
    <name evidence="2" type="ordered locus">Pnap_4895</name>
</gene>
<dbReference type="CDD" id="cd03468">
    <property type="entry name" value="PolY_like"/>
    <property type="match status" value="1"/>
</dbReference>
<sequence>MSMHWAALLLHLPPGTSSAIDAGSLAVWALQFTPRVARLEEAVVLEAAQSIRLFGGELPLHEQVEQGARALGVAFTAWAPTSLAALALARAGVADGFARPLTQLLDPLPFAVLSAVNVHAATLARLGCRTLADVRRLPRGGIGRRFDAALLAALDQAYGLRPEVYDWVALPVTFAARLELPGRVETTAGLLFGARRLLLQLGGWLAARHAGVTAFTFRWRHDTLRAQSAGEGCELLIRTAEPTQSVERLGRLLAEHLAHVQLLAPALELELLATGVSPMAENNHSLLFDAARQGESLGQALERVEARLGKRRVLRPRLVADHRLEWMQRWQSLDTPVLGAGLSPAQAPQPTWMLRTPLRLATSQDRPLYQGPLLLLLGPERIEGGWWHRAEGKNGQESEEVAKDFNVQRDYWVALSAHAGVLWIFQQRLGREQTAWYLHGHFS</sequence>
<dbReference type="KEGG" id="pna:Pnap_4895"/>
<dbReference type="SUPFAM" id="SSF56672">
    <property type="entry name" value="DNA/RNA polymerases"/>
    <property type="match status" value="1"/>
</dbReference>
<evidence type="ECO:0000313" key="3">
    <source>
        <dbReference type="Proteomes" id="UP000000644"/>
    </source>
</evidence>
<evidence type="ECO:0008006" key="4">
    <source>
        <dbReference type="Google" id="ProtNLM"/>
    </source>
</evidence>
<dbReference type="InterPro" id="IPR043502">
    <property type="entry name" value="DNA/RNA_pol_sf"/>
</dbReference>
<evidence type="ECO:0000256" key="1">
    <source>
        <dbReference type="ARBA" id="ARBA00022763"/>
    </source>
</evidence>
<reference evidence="3" key="1">
    <citation type="journal article" date="2009" name="Environ. Microbiol.">
        <title>The genome of Polaromonas naphthalenivorans strain CJ2, isolated from coal tar-contaminated sediment, reveals physiological and metabolic versatility and evolution through extensive horizontal gene transfer.</title>
        <authorList>
            <person name="Yagi J.M."/>
            <person name="Sims D."/>
            <person name="Brettin T."/>
            <person name="Bruce D."/>
            <person name="Madsen E.L."/>
        </authorList>
    </citation>
    <scope>NUCLEOTIDE SEQUENCE [LARGE SCALE GENOMIC DNA]</scope>
    <source>
        <strain evidence="3">CJ2</strain>
        <plasmid evidence="3">Plasmid pPNAP03</plasmid>
    </source>
</reference>
<keyword evidence="1" id="KW-0227">DNA damage</keyword>
<organism evidence="2 3">
    <name type="scientific">Polaromonas naphthalenivorans (strain CJ2)</name>
    <dbReference type="NCBI Taxonomy" id="365044"/>
    <lineage>
        <taxon>Bacteria</taxon>
        <taxon>Pseudomonadati</taxon>
        <taxon>Pseudomonadota</taxon>
        <taxon>Betaproteobacteria</taxon>
        <taxon>Burkholderiales</taxon>
        <taxon>Comamonadaceae</taxon>
        <taxon>Polaromonas</taxon>
    </lineage>
</organism>
<dbReference type="EMBL" id="CP000532">
    <property type="protein sequence ID" value="ABM39959.1"/>
    <property type="molecule type" value="Genomic_DNA"/>
</dbReference>
<accession>A1VWD1</accession>
<evidence type="ECO:0000313" key="2">
    <source>
        <dbReference type="EMBL" id="ABM39959.1"/>
    </source>
</evidence>
<keyword evidence="2" id="KW-0614">Plasmid</keyword>
<dbReference type="PANTHER" id="PTHR35369:SF2">
    <property type="entry name" value="BLR3025 PROTEIN"/>
    <property type="match status" value="1"/>
</dbReference>
<dbReference type="Proteomes" id="UP000000644">
    <property type="component" value="Plasmid pPNAP03"/>
</dbReference>
<dbReference type="AlphaFoldDB" id="A1VWD1"/>
<dbReference type="HOGENOM" id="CLU_028184_0_0_4"/>
<proteinExistence type="predicted"/>
<protein>
    <recommendedName>
        <fullName evidence="4">UmuC domain-containing protein</fullName>
    </recommendedName>
</protein>
<geneLocation type="plasmid" evidence="2 3">
    <name>pPNAP03</name>
</geneLocation>
<dbReference type="RefSeq" id="WP_011798330.1">
    <property type="nucleotide sequence ID" value="NC_008759.1"/>
</dbReference>
<dbReference type="InterPro" id="IPR050356">
    <property type="entry name" value="SulA_CellDiv_inhibitor"/>
</dbReference>